<feature type="region of interest" description="Disordered" evidence="1">
    <location>
        <begin position="55"/>
        <end position="115"/>
    </location>
</feature>
<feature type="compositionally biased region" description="Basic and acidic residues" evidence="1">
    <location>
        <begin position="76"/>
        <end position="98"/>
    </location>
</feature>
<proteinExistence type="predicted"/>
<gene>
    <name evidence="2" type="ORF">GWI33_007477</name>
</gene>
<organism evidence="2 3">
    <name type="scientific">Rhynchophorus ferrugineus</name>
    <name type="common">Red palm weevil</name>
    <name type="synonym">Curculio ferrugineus</name>
    <dbReference type="NCBI Taxonomy" id="354439"/>
    <lineage>
        <taxon>Eukaryota</taxon>
        <taxon>Metazoa</taxon>
        <taxon>Ecdysozoa</taxon>
        <taxon>Arthropoda</taxon>
        <taxon>Hexapoda</taxon>
        <taxon>Insecta</taxon>
        <taxon>Pterygota</taxon>
        <taxon>Neoptera</taxon>
        <taxon>Endopterygota</taxon>
        <taxon>Coleoptera</taxon>
        <taxon>Polyphaga</taxon>
        <taxon>Cucujiformia</taxon>
        <taxon>Curculionidae</taxon>
        <taxon>Dryophthorinae</taxon>
        <taxon>Rhynchophorus</taxon>
    </lineage>
</organism>
<feature type="region of interest" description="Disordered" evidence="1">
    <location>
        <begin position="14"/>
        <end position="43"/>
    </location>
</feature>
<feature type="compositionally biased region" description="Polar residues" evidence="1">
    <location>
        <begin position="100"/>
        <end position="115"/>
    </location>
</feature>
<evidence type="ECO:0000313" key="3">
    <source>
        <dbReference type="Proteomes" id="UP000625711"/>
    </source>
</evidence>
<keyword evidence="3" id="KW-1185">Reference proteome</keyword>
<dbReference type="EMBL" id="JAACXV010000371">
    <property type="protein sequence ID" value="KAF7279281.1"/>
    <property type="molecule type" value="Genomic_DNA"/>
</dbReference>
<evidence type="ECO:0000256" key="1">
    <source>
        <dbReference type="SAM" id="MobiDB-lite"/>
    </source>
</evidence>
<evidence type="ECO:0000313" key="2">
    <source>
        <dbReference type="EMBL" id="KAF7279281.1"/>
    </source>
</evidence>
<name>A0A834MC46_RHYFE</name>
<reference evidence="2" key="1">
    <citation type="submission" date="2020-08" db="EMBL/GenBank/DDBJ databases">
        <title>Genome sequencing and assembly of the red palm weevil Rhynchophorus ferrugineus.</title>
        <authorList>
            <person name="Dias G.B."/>
            <person name="Bergman C.M."/>
            <person name="Manee M."/>
        </authorList>
    </citation>
    <scope>NUCLEOTIDE SEQUENCE</scope>
    <source>
        <strain evidence="2">AA-2017</strain>
        <tissue evidence="2">Whole larva</tissue>
    </source>
</reference>
<dbReference type="AlphaFoldDB" id="A0A834MC46"/>
<dbReference type="Proteomes" id="UP000625711">
    <property type="component" value="Unassembled WGS sequence"/>
</dbReference>
<sequence>MSGYTAFINICLFKNNGQGGTSNAESPKGDDISNTDTDTKDSQKLPFCEIQRETSQGESALVLQPGGGPQVYDGTVRLEEERQEDRQPGERMRSEGSRPRPSSFSGDTHLNGSCQ</sequence>
<protein>
    <submittedName>
        <fullName evidence="2">Uncharacterized protein</fullName>
    </submittedName>
</protein>
<comment type="caution">
    <text evidence="2">The sequence shown here is derived from an EMBL/GenBank/DDBJ whole genome shotgun (WGS) entry which is preliminary data.</text>
</comment>
<accession>A0A834MC46</accession>
<feature type="compositionally biased region" description="Basic and acidic residues" evidence="1">
    <location>
        <begin position="27"/>
        <end position="43"/>
    </location>
</feature>